<dbReference type="Proteomes" id="UP000326924">
    <property type="component" value="Unassembled WGS sequence"/>
</dbReference>
<dbReference type="InterPro" id="IPR036691">
    <property type="entry name" value="Endo/exonu/phosph_ase_sf"/>
</dbReference>
<dbReference type="Gene3D" id="3.60.10.10">
    <property type="entry name" value="Endonuclease/exonuclease/phosphatase"/>
    <property type="match status" value="1"/>
</dbReference>
<accession>A0A5J5EEH2</accession>
<dbReference type="OrthoDB" id="276515at2759"/>
<evidence type="ECO:0000259" key="1">
    <source>
        <dbReference type="Pfam" id="PF03372"/>
    </source>
</evidence>
<dbReference type="GO" id="GO:0000175">
    <property type="term" value="F:3'-5'-RNA exonuclease activity"/>
    <property type="evidence" value="ECO:0007669"/>
    <property type="project" value="TreeGrafter"/>
</dbReference>
<feature type="domain" description="Endonuclease/exonuclease/phosphatase" evidence="1">
    <location>
        <begin position="43"/>
        <end position="345"/>
    </location>
</feature>
<gene>
    <name evidence="2" type="ORF">FN846DRAFT_788040</name>
</gene>
<dbReference type="EMBL" id="VXIS01000454">
    <property type="protein sequence ID" value="KAA8893369.1"/>
    <property type="molecule type" value="Genomic_DNA"/>
</dbReference>
<reference evidence="2 3" key="1">
    <citation type="submission" date="2019-09" db="EMBL/GenBank/DDBJ databases">
        <title>Draft genome of the ectomycorrhizal ascomycete Sphaerosporella brunnea.</title>
        <authorList>
            <consortium name="DOE Joint Genome Institute"/>
            <person name="Benucci G.M."/>
            <person name="Marozzi G."/>
            <person name="Antonielli L."/>
            <person name="Sanchez S."/>
            <person name="Marco P."/>
            <person name="Wang X."/>
            <person name="Falini L.B."/>
            <person name="Barry K."/>
            <person name="Haridas S."/>
            <person name="Lipzen A."/>
            <person name="Labutti K."/>
            <person name="Grigoriev I.V."/>
            <person name="Murat C."/>
            <person name="Martin F."/>
            <person name="Albertini E."/>
            <person name="Donnini D."/>
            <person name="Bonito G."/>
        </authorList>
    </citation>
    <scope>NUCLEOTIDE SEQUENCE [LARGE SCALE GENOMIC DNA]</scope>
    <source>
        <strain evidence="2 3">Sb_GMNB300</strain>
    </source>
</reference>
<proteinExistence type="predicted"/>
<keyword evidence="3" id="KW-1185">Reference proteome</keyword>
<dbReference type="InterPro" id="IPR005135">
    <property type="entry name" value="Endo/exonuclease/phosphatase"/>
</dbReference>
<dbReference type="AlphaFoldDB" id="A0A5J5EEH2"/>
<keyword evidence="2" id="KW-0378">Hydrolase</keyword>
<keyword evidence="2" id="KW-0255">Endonuclease</keyword>
<keyword evidence="2" id="KW-0540">Nuclease</keyword>
<organism evidence="2 3">
    <name type="scientific">Sphaerosporella brunnea</name>
    <dbReference type="NCBI Taxonomy" id="1250544"/>
    <lineage>
        <taxon>Eukaryota</taxon>
        <taxon>Fungi</taxon>
        <taxon>Dikarya</taxon>
        <taxon>Ascomycota</taxon>
        <taxon>Pezizomycotina</taxon>
        <taxon>Pezizomycetes</taxon>
        <taxon>Pezizales</taxon>
        <taxon>Pyronemataceae</taxon>
        <taxon>Sphaerosporella</taxon>
    </lineage>
</organism>
<sequence length="355" mass="39968">MCRHQSFFSHCTSDVLVVTIAKLTSLLLLAATALATPLPLRLLSWNLRYDSKPDSIPISETIATLPASIPTDQDVTYYSSPQEAPWSTRRIAVAQEVSFTQPTIIGFQEALTRQVHDLSDLFGDSYSWVGVGRDDGVRAGEYEAIFWRNDTLELLECDTFWLSPTPFKPSKFPGVGCVRTATRALFRPLTPRGRNFTVICTHWDHQSDPQRQLAASLILYRAAYEVCHHRGPVFVLGDFNSPSTGPDCGGYSIMTGLRGPVQIPADFHKKYATAEEKSRLFVDVANATEPVNRSGHHATFTGFERWEKMDLKRIDFVMAMGTAWSARRYRVGENWWDQGRLASDHRPVWVDIVVV</sequence>
<keyword evidence="2" id="KW-0269">Exonuclease</keyword>
<dbReference type="PANTHER" id="PTHR12121:SF36">
    <property type="entry name" value="ENDONUCLEASE_EXONUCLEASE_PHOSPHATASE DOMAIN-CONTAINING PROTEIN"/>
    <property type="match status" value="1"/>
</dbReference>
<dbReference type="InParanoid" id="A0A5J5EEH2"/>
<dbReference type="InterPro" id="IPR050410">
    <property type="entry name" value="CCR4/nocturin_mRNA_transcr"/>
</dbReference>
<dbReference type="CDD" id="cd09083">
    <property type="entry name" value="EEP-1"/>
    <property type="match status" value="1"/>
</dbReference>
<dbReference type="SUPFAM" id="SSF56219">
    <property type="entry name" value="DNase I-like"/>
    <property type="match status" value="1"/>
</dbReference>
<protein>
    <submittedName>
        <fullName evidence="2">Endonuclease/exonuclease/phosphatase</fullName>
    </submittedName>
</protein>
<dbReference type="PANTHER" id="PTHR12121">
    <property type="entry name" value="CARBON CATABOLITE REPRESSOR PROTEIN 4"/>
    <property type="match status" value="1"/>
</dbReference>
<name>A0A5J5EEH2_9PEZI</name>
<dbReference type="Pfam" id="PF03372">
    <property type="entry name" value="Exo_endo_phos"/>
    <property type="match status" value="1"/>
</dbReference>
<evidence type="ECO:0000313" key="3">
    <source>
        <dbReference type="Proteomes" id="UP000326924"/>
    </source>
</evidence>
<dbReference type="GO" id="GO:0004519">
    <property type="term" value="F:endonuclease activity"/>
    <property type="evidence" value="ECO:0007669"/>
    <property type="project" value="UniProtKB-KW"/>
</dbReference>
<evidence type="ECO:0000313" key="2">
    <source>
        <dbReference type="EMBL" id="KAA8893369.1"/>
    </source>
</evidence>
<comment type="caution">
    <text evidence="2">The sequence shown here is derived from an EMBL/GenBank/DDBJ whole genome shotgun (WGS) entry which is preliminary data.</text>
</comment>